<dbReference type="InterPro" id="IPR050464">
    <property type="entry name" value="Zeta_carotene_desat/Oxidored"/>
</dbReference>
<organism evidence="5 6">
    <name type="scientific">Coregonus suidteri</name>
    <dbReference type="NCBI Taxonomy" id="861788"/>
    <lineage>
        <taxon>Eukaryota</taxon>
        <taxon>Metazoa</taxon>
        <taxon>Chordata</taxon>
        <taxon>Craniata</taxon>
        <taxon>Vertebrata</taxon>
        <taxon>Euteleostomi</taxon>
        <taxon>Actinopterygii</taxon>
        <taxon>Neopterygii</taxon>
        <taxon>Teleostei</taxon>
        <taxon>Protacanthopterygii</taxon>
        <taxon>Salmoniformes</taxon>
        <taxon>Salmonidae</taxon>
        <taxon>Coregoninae</taxon>
        <taxon>Coregonus</taxon>
    </lineage>
</organism>
<evidence type="ECO:0000313" key="5">
    <source>
        <dbReference type="EMBL" id="KAK6326543.1"/>
    </source>
</evidence>
<gene>
    <name evidence="5" type="ORF">J4Q44_G00021880</name>
</gene>
<name>A0AAN8MGY8_9TELE</name>
<dbReference type="SUPFAM" id="SSF54373">
    <property type="entry name" value="FAD-linked reductases, C-terminal domain"/>
    <property type="match status" value="1"/>
</dbReference>
<dbReference type="GO" id="GO:0006783">
    <property type="term" value="P:heme biosynthetic process"/>
    <property type="evidence" value="ECO:0007669"/>
    <property type="project" value="TreeGrafter"/>
</dbReference>
<keyword evidence="2" id="KW-0274">FAD</keyword>
<proteinExistence type="predicted"/>
<dbReference type="AlphaFoldDB" id="A0AAN8MGY8"/>
<dbReference type="Gene3D" id="3.50.50.60">
    <property type="entry name" value="FAD/NAD(P)-binding domain"/>
    <property type="match status" value="1"/>
</dbReference>
<feature type="region of interest" description="Disordered" evidence="3">
    <location>
        <begin position="1"/>
        <end position="122"/>
    </location>
</feature>
<dbReference type="EMBL" id="JAGTTL010000002">
    <property type="protein sequence ID" value="KAK6326543.1"/>
    <property type="molecule type" value="Genomic_DNA"/>
</dbReference>
<evidence type="ECO:0000256" key="3">
    <source>
        <dbReference type="SAM" id="MobiDB-lite"/>
    </source>
</evidence>
<dbReference type="InterPro" id="IPR036188">
    <property type="entry name" value="FAD/NAD-bd_sf"/>
</dbReference>
<dbReference type="Proteomes" id="UP001356427">
    <property type="component" value="Unassembled WGS sequence"/>
</dbReference>
<keyword evidence="6" id="KW-1185">Reference proteome</keyword>
<evidence type="ECO:0000256" key="1">
    <source>
        <dbReference type="ARBA" id="ARBA00022630"/>
    </source>
</evidence>
<feature type="compositionally biased region" description="Pro residues" evidence="3">
    <location>
        <begin position="104"/>
        <end position="122"/>
    </location>
</feature>
<keyword evidence="1" id="KW-0285">Flavoprotein</keyword>
<protein>
    <recommendedName>
        <fullName evidence="4">Amine oxidase domain-containing protein</fullName>
    </recommendedName>
</protein>
<dbReference type="PANTHER" id="PTHR42923:SF3">
    <property type="entry name" value="PROTOPORPHYRINOGEN OXIDASE"/>
    <property type="match status" value="1"/>
</dbReference>
<feature type="compositionally biased region" description="Polar residues" evidence="3">
    <location>
        <begin position="63"/>
        <end position="76"/>
    </location>
</feature>
<dbReference type="Pfam" id="PF01593">
    <property type="entry name" value="Amino_oxidase"/>
    <property type="match status" value="1"/>
</dbReference>
<accession>A0AAN8MGY8</accession>
<reference evidence="5 6" key="1">
    <citation type="submission" date="2021-04" db="EMBL/GenBank/DDBJ databases">
        <authorList>
            <person name="De Guttry C."/>
            <person name="Zahm M."/>
            <person name="Klopp C."/>
            <person name="Cabau C."/>
            <person name="Louis A."/>
            <person name="Berthelot C."/>
            <person name="Parey E."/>
            <person name="Roest Crollius H."/>
            <person name="Montfort J."/>
            <person name="Robinson-Rechavi M."/>
            <person name="Bucao C."/>
            <person name="Bouchez O."/>
            <person name="Gislard M."/>
            <person name="Lluch J."/>
            <person name="Milhes M."/>
            <person name="Lampietro C."/>
            <person name="Lopez Roques C."/>
            <person name="Donnadieu C."/>
            <person name="Braasch I."/>
            <person name="Desvignes T."/>
            <person name="Postlethwait J."/>
            <person name="Bobe J."/>
            <person name="Wedekind C."/>
            <person name="Guiguen Y."/>
        </authorList>
    </citation>
    <scope>NUCLEOTIDE SEQUENCE [LARGE SCALE GENOMIC DNA]</scope>
    <source>
        <strain evidence="5">Cs_M1</strain>
        <tissue evidence="5">Blood</tissue>
    </source>
</reference>
<comment type="caution">
    <text evidence="5">The sequence shown here is derived from an EMBL/GenBank/DDBJ whole genome shotgun (WGS) entry which is preliminary data.</text>
</comment>
<dbReference type="GO" id="GO:0004729">
    <property type="term" value="F:oxygen-dependent protoporphyrinogen oxidase activity"/>
    <property type="evidence" value="ECO:0007669"/>
    <property type="project" value="TreeGrafter"/>
</dbReference>
<evidence type="ECO:0000313" key="6">
    <source>
        <dbReference type="Proteomes" id="UP001356427"/>
    </source>
</evidence>
<sequence>MEHPPNPYPSQQHNPAPACLQCLHPGPLTEQGSSERRGRGLPTPRPAPEGPRPGAITGRPLTSCLQAIRCSNTTGPKTFPPGPQGEHQSSAANPYPPRQHYQVPPYPHPEPPDPPPLRLPLPAPLGPLHLAVCVLLQPDAGSPQALPRPARRPPVQPVPIPSLARCWAKYPNPPPRRDVVHEPVLRPQGLRNREGWLARQGSLPGPSPNWTIHTEEDRGLLGVVYDSVAFPQHNRTGGPTTRLTVMMGGAWFQEVFGNPEEVTEQLLLERATQAVTSHLGVTTPPIWSVVALLKNCIPQYYLGHWKRLENMRQYIKDHNLTLSLAGSSYDGVSVNDVIFSGRTAAEGLVGKV</sequence>
<evidence type="ECO:0000259" key="4">
    <source>
        <dbReference type="Pfam" id="PF01593"/>
    </source>
</evidence>
<evidence type="ECO:0000256" key="2">
    <source>
        <dbReference type="ARBA" id="ARBA00022827"/>
    </source>
</evidence>
<dbReference type="GO" id="GO:0005743">
    <property type="term" value="C:mitochondrial inner membrane"/>
    <property type="evidence" value="ECO:0007669"/>
    <property type="project" value="TreeGrafter"/>
</dbReference>
<dbReference type="InterPro" id="IPR002937">
    <property type="entry name" value="Amino_oxidase"/>
</dbReference>
<dbReference type="PANTHER" id="PTHR42923">
    <property type="entry name" value="PROTOPORPHYRINOGEN OXIDASE"/>
    <property type="match status" value="1"/>
</dbReference>
<feature type="domain" description="Amine oxidase" evidence="4">
    <location>
        <begin position="146"/>
        <end position="346"/>
    </location>
</feature>